<name>A0A395NTT0_TRIAR</name>
<keyword evidence="2" id="KW-1185">Reference proteome</keyword>
<organism evidence="1 2">
    <name type="scientific">Trichoderma arundinaceum</name>
    <dbReference type="NCBI Taxonomy" id="490622"/>
    <lineage>
        <taxon>Eukaryota</taxon>
        <taxon>Fungi</taxon>
        <taxon>Dikarya</taxon>
        <taxon>Ascomycota</taxon>
        <taxon>Pezizomycotina</taxon>
        <taxon>Sordariomycetes</taxon>
        <taxon>Hypocreomycetidae</taxon>
        <taxon>Hypocreales</taxon>
        <taxon>Hypocreaceae</taxon>
        <taxon>Trichoderma</taxon>
    </lineage>
</organism>
<dbReference type="AlphaFoldDB" id="A0A395NTT0"/>
<accession>A0A395NTT0</accession>
<evidence type="ECO:0000313" key="1">
    <source>
        <dbReference type="EMBL" id="RFU79469.1"/>
    </source>
</evidence>
<comment type="caution">
    <text evidence="1">The sequence shown here is derived from an EMBL/GenBank/DDBJ whole genome shotgun (WGS) entry which is preliminary data.</text>
</comment>
<proteinExistence type="predicted"/>
<dbReference type="Proteomes" id="UP000266272">
    <property type="component" value="Unassembled WGS sequence"/>
</dbReference>
<protein>
    <submittedName>
        <fullName evidence="1">Uncharacterized protein</fullName>
    </submittedName>
</protein>
<sequence length="126" mass="14107">MTAIPLQRWLYASRAYVSLDRDIDKNASRCSPINWPPKPICFVSDSSWLTSSRWDQTAGSDSAAIGFPKASSAHRKPNEHVILPKDQSQPCSGIKWRYGATGLCFYEVFPPGNLASGTLGERWVFW</sequence>
<gene>
    <name evidence="1" type="ORF">TARUN_2734</name>
</gene>
<reference evidence="1 2" key="1">
    <citation type="journal article" date="2018" name="PLoS Pathog.">
        <title>Evolution of structural diversity of trichothecenes, a family of toxins produced by plant pathogenic and entomopathogenic fungi.</title>
        <authorList>
            <person name="Proctor R.H."/>
            <person name="McCormick S.P."/>
            <person name="Kim H.S."/>
            <person name="Cardoza R.E."/>
            <person name="Stanley A.M."/>
            <person name="Lindo L."/>
            <person name="Kelly A."/>
            <person name="Brown D.W."/>
            <person name="Lee T."/>
            <person name="Vaughan M.M."/>
            <person name="Alexander N.J."/>
            <person name="Busman M."/>
            <person name="Gutierrez S."/>
        </authorList>
    </citation>
    <scope>NUCLEOTIDE SEQUENCE [LARGE SCALE GENOMIC DNA]</scope>
    <source>
        <strain evidence="1 2">IBT 40837</strain>
    </source>
</reference>
<evidence type="ECO:0000313" key="2">
    <source>
        <dbReference type="Proteomes" id="UP000266272"/>
    </source>
</evidence>
<dbReference type="EMBL" id="PXOA01000155">
    <property type="protein sequence ID" value="RFU79469.1"/>
    <property type="molecule type" value="Genomic_DNA"/>
</dbReference>